<protein>
    <submittedName>
        <fullName evidence="3">DUF1049 domain-containing protein</fullName>
    </submittedName>
</protein>
<feature type="compositionally biased region" description="Polar residues" evidence="1">
    <location>
        <begin position="102"/>
        <end position="130"/>
    </location>
</feature>
<comment type="caution">
    <text evidence="3">The sequence shown here is derived from an EMBL/GenBank/DDBJ whole genome shotgun (WGS) entry which is preliminary data.</text>
</comment>
<evidence type="ECO:0000313" key="3">
    <source>
        <dbReference type="EMBL" id="MFD2054499.1"/>
    </source>
</evidence>
<organism evidence="3 4">
    <name type="scientific">Mesorhizobium calcicola</name>
    <dbReference type="NCBI Taxonomy" id="1300310"/>
    <lineage>
        <taxon>Bacteria</taxon>
        <taxon>Pseudomonadati</taxon>
        <taxon>Pseudomonadota</taxon>
        <taxon>Alphaproteobacteria</taxon>
        <taxon>Hyphomicrobiales</taxon>
        <taxon>Phyllobacteriaceae</taxon>
        <taxon>Mesorhizobium</taxon>
    </lineage>
</organism>
<dbReference type="EMBL" id="JBHUGY010000025">
    <property type="protein sequence ID" value="MFD2054499.1"/>
    <property type="molecule type" value="Genomic_DNA"/>
</dbReference>
<keyword evidence="2" id="KW-0472">Membrane</keyword>
<dbReference type="Proteomes" id="UP001597349">
    <property type="component" value="Unassembled WGS sequence"/>
</dbReference>
<feature type="transmembrane region" description="Helical" evidence="2">
    <location>
        <begin position="46"/>
        <end position="70"/>
    </location>
</feature>
<sequence length="130" mass="13793">MFNRFMLIVVFVPLAIILIALAVANRELVSFTLDPFNPGNPKLTLTLPLFIFLFLALAVGMVVGSLATWVKQGRYRKLARQRGVEAENLRQAVSRAPAAPQGSPQGSAQGSAEGSAEGSAQGSTLPKPTS</sequence>
<dbReference type="RefSeq" id="WP_379020117.1">
    <property type="nucleotide sequence ID" value="NZ_JBHUGY010000025.1"/>
</dbReference>
<evidence type="ECO:0000256" key="1">
    <source>
        <dbReference type="SAM" id="MobiDB-lite"/>
    </source>
</evidence>
<reference evidence="4" key="1">
    <citation type="journal article" date="2019" name="Int. J. Syst. Evol. Microbiol.">
        <title>The Global Catalogue of Microorganisms (GCM) 10K type strain sequencing project: providing services to taxonomists for standard genome sequencing and annotation.</title>
        <authorList>
            <consortium name="The Broad Institute Genomics Platform"/>
            <consortium name="The Broad Institute Genome Sequencing Center for Infectious Disease"/>
            <person name="Wu L."/>
            <person name="Ma J."/>
        </authorList>
    </citation>
    <scope>NUCLEOTIDE SEQUENCE [LARGE SCALE GENOMIC DNA]</scope>
    <source>
        <strain evidence="4">CGMCC 1.16226</strain>
    </source>
</reference>
<evidence type="ECO:0000256" key="2">
    <source>
        <dbReference type="SAM" id="Phobius"/>
    </source>
</evidence>
<proteinExistence type="predicted"/>
<keyword evidence="2" id="KW-1133">Transmembrane helix</keyword>
<keyword evidence="2" id="KW-0812">Transmembrane</keyword>
<keyword evidence="4" id="KW-1185">Reference proteome</keyword>
<feature type="region of interest" description="Disordered" evidence="1">
    <location>
        <begin position="88"/>
        <end position="130"/>
    </location>
</feature>
<accession>A0ABW4WD11</accession>
<evidence type="ECO:0000313" key="4">
    <source>
        <dbReference type="Proteomes" id="UP001597349"/>
    </source>
</evidence>
<name>A0ABW4WD11_9HYPH</name>
<gene>
    <name evidence="3" type="ORF">ACFSQT_15800</name>
</gene>